<reference evidence="3" key="1">
    <citation type="journal article" date="2019" name="Int. J. Syst. Evol. Microbiol.">
        <title>The Global Catalogue of Microorganisms (GCM) 10K type strain sequencing project: providing services to taxonomists for standard genome sequencing and annotation.</title>
        <authorList>
            <consortium name="The Broad Institute Genomics Platform"/>
            <consortium name="The Broad Institute Genome Sequencing Center for Infectious Disease"/>
            <person name="Wu L."/>
            <person name="Ma J."/>
        </authorList>
    </citation>
    <scope>NUCLEOTIDE SEQUENCE [LARGE SCALE GENOMIC DNA]</scope>
    <source>
        <strain evidence="3">JCM 3175</strain>
    </source>
</reference>
<proteinExistence type="predicted"/>
<keyword evidence="3" id="KW-1185">Reference proteome</keyword>
<name>A0ABP8T3D0_9ACTN</name>
<evidence type="ECO:0000313" key="2">
    <source>
        <dbReference type="EMBL" id="GAA4580819.1"/>
    </source>
</evidence>
<evidence type="ECO:0000313" key="3">
    <source>
        <dbReference type="Proteomes" id="UP001500307"/>
    </source>
</evidence>
<evidence type="ECO:0000256" key="1">
    <source>
        <dbReference type="SAM" id="Coils"/>
    </source>
</evidence>
<feature type="coiled-coil region" evidence="1">
    <location>
        <begin position="315"/>
        <end position="356"/>
    </location>
</feature>
<dbReference type="EMBL" id="BAABGU010000068">
    <property type="protein sequence ID" value="GAA4580819.1"/>
    <property type="molecule type" value="Genomic_DNA"/>
</dbReference>
<comment type="caution">
    <text evidence="2">The sequence shown here is derived from an EMBL/GenBank/DDBJ whole genome shotgun (WGS) entry which is preliminary data.</text>
</comment>
<sequence length="409" mass="43052">MTAPAPLSRDEVDVAIVALGAANDRISAAMYALDNHPGLAAVRVPGLTGRTERYAADLAAQIDALWSRFTALGAVLDQVRTVRAQRSRPDDEELAKLTWLLRAPVVPVGANGMVLDDAPPGAVRLPLMELARQLETGSADAIDRLSILDEAGSALVVRFGPPSEALARLRAAVDALGPDGAPTAALDRLAERLADAYREASGDPLAAAPGGPGAGTLDTRLRELAAETAMVAAVLDALVGLRDGYPRRAERLRATGVDVQAGVVAAARARAAAAEKIANTGLPAVPDAAPALRAQLAQLDQLHREQRWSRLADELAAAERAAAAAVERAAGLRDAADGLLERRAELRGRLTAYRAEAARLGFAEHTELSRRHRAAEDLLYSSPCDLPAATRALSAYQRYLNDLSERGTT</sequence>
<dbReference type="RefSeq" id="WP_346125281.1">
    <property type="nucleotide sequence ID" value="NZ_BAABGU010000068.1"/>
</dbReference>
<dbReference type="Proteomes" id="UP001500307">
    <property type="component" value="Unassembled WGS sequence"/>
</dbReference>
<protein>
    <submittedName>
        <fullName evidence="2">Uncharacterized protein</fullName>
    </submittedName>
</protein>
<accession>A0ABP8T3D0</accession>
<gene>
    <name evidence="2" type="ORF">GCM10023176_60880</name>
</gene>
<organism evidence="2 3">
    <name type="scientific">Micromonospora coerulea</name>
    <dbReference type="NCBI Taxonomy" id="47856"/>
    <lineage>
        <taxon>Bacteria</taxon>
        <taxon>Bacillati</taxon>
        <taxon>Actinomycetota</taxon>
        <taxon>Actinomycetes</taxon>
        <taxon>Micromonosporales</taxon>
        <taxon>Micromonosporaceae</taxon>
        <taxon>Micromonospora</taxon>
    </lineage>
</organism>
<keyword evidence="1" id="KW-0175">Coiled coil</keyword>